<sequence length="257" mass="29245">MSSTETTFGVMAEFPPFANNVTSGVIRVLSVRFTTVRADRYLHKLSNHHPSQKQGIIGTLANRARRICANEHIQEELSHLNKAFLANGYNDRELKAALVHRQRRPDVNEQKNVINKAFLPYVSQVTDRIGKVLKKHNIKTIYKPTRKIRDCLRPAKDKREPLSSAGIYRIPCSCGSVYIGTTKRSVGTRLTEHKRNCRLGQTEKSAVAEHAPRDGDYKIQFEDTQVITTTSGYHPRLVREAVEIHKHPNKEGRNFLP</sequence>
<reference evidence="3" key="1">
    <citation type="submission" date="2025-08" db="UniProtKB">
        <authorList>
            <consortium name="RefSeq"/>
        </authorList>
    </citation>
    <scope>IDENTIFICATION</scope>
    <source>
        <tissue evidence="3">Gonads</tissue>
    </source>
</reference>
<evidence type="ECO:0000259" key="1">
    <source>
        <dbReference type="Pfam" id="PF26215"/>
    </source>
</evidence>
<dbReference type="InParanoid" id="A0A6J2XNR7"/>
<dbReference type="SUPFAM" id="SSF82771">
    <property type="entry name" value="GIY-YIG endonuclease"/>
    <property type="match status" value="1"/>
</dbReference>
<dbReference type="PANTHER" id="PTHR21301:SF11">
    <property type="entry name" value="GIY-YIG DOMAIN-CONTAINING PROTEIN"/>
    <property type="match status" value="1"/>
</dbReference>
<dbReference type="InterPro" id="IPR035901">
    <property type="entry name" value="GIY-YIG_endonuc_sf"/>
</dbReference>
<gene>
    <name evidence="3" type="primary">LOC115880039</name>
</gene>
<dbReference type="AlphaFoldDB" id="A0A6J2XNR7"/>
<dbReference type="Pfam" id="PF26215">
    <property type="entry name" value="HTH_animal"/>
    <property type="match status" value="1"/>
</dbReference>
<dbReference type="KEGG" id="soy:115880039"/>
<dbReference type="CDD" id="cd10442">
    <property type="entry name" value="GIY-YIG_PLEs"/>
    <property type="match status" value="1"/>
</dbReference>
<dbReference type="Proteomes" id="UP000504635">
    <property type="component" value="Unplaced"/>
</dbReference>
<dbReference type="PANTHER" id="PTHR21301">
    <property type="entry name" value="REVERSE TRANSCRIPTASE"/>
    <property type="match status" value="1"/>
</dbReference>
<dbReference type="OrthoDB" id="6782675at2759"/>
<dbReference type="InterPro" id="IPR058912">
    <property type="entry name" value="HTH_animal"/>
</dbReference>
<evidence type="ECO:0000313" key="2">
    <source>
        <dbReference type="Proteomes" id="UP000504635"/>
    </source>
</evidence>
<accession>A0A6J2XNR7</accession>
<organism evidence="2 3">
    <name type="scientific">Sitophilus oryzae</name>
    <name type="common">Rice weevil</name>
    <name type="synonym">Curculio oryzae</name>
    <dbReference type="NCBI Taxonomy" id="7048"/>
    <lineage>
        <taxon>Eukaryota</taxon>
        <taxon>Metazoa</taxon>
        <taxon>Ecdysozoa</taxon>
        <taxon>Arthropoda</taxon>
        <taxon>Hexapoda</taxon>
        <taxon>Insecta</taxon>
        <taxon>Pterygota</taxon>
        <taxon>Neoptera</taxon>
        <taxon>Endopterygota</taxon>
        <taxon>Coleoptera</taxon>
        <taxon>Polyphaga</taxon>
        <taxon>Cucujiformia</taxon>
        <taxon>Curculionidae</taxon>
        <taxon>Dryophthorinae</taxon>
        <taxon>Sitophilus</taxon>
    </lineage>
</organism>
<protein>
    <submittedName>
        <fullName evidence="3">Uncharacterized protein LOC115880039</fullName>
    </submittedName>
</protein>
<feature type="domain" description="Helix-turn-helix" evidence="1">
    <location>
        <begin position="40"/>
        <end position="94"/>
    </location>
</feature>
<evidence type="ECO:0000313" key="3">
    <source>
        <dbReference type="RefSeq" id="XP_030753012.1"/>
    </source>
</evidence>
<proteinExistence type="predicted"/>
<name>A0A6J2XNR7_SITOR</name>
<keyword evidence="2" id="KW-1185">Reference proteome</keyword>
<dbReference type="GeneID" id="115880039"/>
<dbReference type="RefSeq" id="XP_030753012.1">
    <property type="nucleotide sequence ID" value="XM_030897152.1"/>
</dbReference>